<evidence type="ECO:0000313" key="1">
    <source>
        <dbReference type="EMBL" id="KAK0747052.1"/>
    </source>
</evidence>
<proteinExistence type="predicted"/>
<keyword evidence="2" id="KW-1185">Reference proteome</keyword>
<dbReference type="SUPFAM" id="SSF109604">
    <property type="entry name" value="HD-domain/PDEase-like"/>
    <property type="match status" value="1"/>
</dbReference>
<reference evidence="1" key="1">
    <citation type="submission" date="2023-06" db="EMBL/GenBank/DDBJ databases">
        <title>Genome-scale phylogeny and comparative genomics of the fungal order Sordariales.</title>
        <authorList>
            <consortium name="Lawrence Berkeley National Laboratory"/>
            <person name="Hensen N."/>
            <person name="Bonometti L."/>
            <person name="Westerberg I."/>
            <person name="Brannstrom I.O."/>
            <person name="Guillou S."/>
            <person name="Cros-Aarteil S."/>
            <person name="Calhoun S."/>
            <person name="Haridas S."/>
            <person name="Kuo A."/>
            <person name="Mondo S."/>
            <person name="Pangilinan J."/>
            <person name="Riley R."/>
            <person name="LaButti K."/>
            <person name="Andreopoulos B."/>
            <person name="Lipzen A."/>
            <person name="Chen C."/>
            <person name="Yanf M."/>
            <person name="Daum C."/>
            <person name="Ng V."/>
            <person name="Clum A."/>
            <person name="Steindorff A."/>
            <person name="Ohm R."/>
            <person name="Martin F."/>
            <person name="Silar P."/>
            <person name="Natvig D."/>
            <person name="Lalanne C."/>
            <person name="Gautier V."/>
            <person name="Ament-velasquez S.L."/>
            <person name="Kruys A."/>
            <person name="Hutchinson M.I."/>
            <person name="Powell A.J."/>
            <person name="Barry K."/>
            <person name="Miller A.N."/>
            <person name="Grigoriev I.V."/>
            <person name="Debuchy R."/>
            <person name="Gladieux P."/>
            <person name="Thoren M.H."/>
            <person name="Johannesson H."/>
        </authorList>
    </citation>
    <scope>NUCLEOTIDE SEQUENCE</scope>
    <source>
        <strain evidence="1">SMH3187-1</strain>
    </source>
</reference>
<dbReference type="Gene3D" id="1.10.3210.10">
    <property type="entry name" value="Hypothetical protein af1432"/>
    <property type="match status" value="1"/>
</dbReference>
<evidence type="ECO:0000313" key="2">
    <source>
        <dbReference type="Proteomes" id="UP001172155"/>
    </source>
</evidence>
<protein>
    <recommendedName>
        <fullName evidence="3">HD domain-containing protein</fullName>
    </recommendedName>
</protein>
<dbReference type="AlphaFoldDB" id="A0AA40EXC1"/>
<comment type="caution">
    <text evidence="1">The sequence shown here is derived from an EMBL/GenBank/DDBJ whole genome shotgun (WGS) entry which is preliminary data.</text>
</comment>
<sequence length="203" mass="22814">MSLLPLQTLTLLTTLYTSPTRHYHSLSHVHALLALLAAHRAAFADPDVVEAAVWFHDAVYNSRDKPPANEAASAELAVEHLRAAGVEEGRVERVRVMILATAAHVVPTAEELGSGGEGAVRDTEMFLDMDLSVLGAEEEEFDEYERGVRKEYEWVDEEGWRKGRGEVLKRFLARERIFYSELFWGLLEERARGNLERAVARLG</sequence>
<dbReference type="EMBL" id="JAUKUD010000004">
    <property type="protein sequence ID" value="KAK0747052.1"/>
    <property type="molecule type" value="Genomic_DNA"/>
</dbReference>
<evidence type="ECO:0008006" key="3">
    <source>
        <dbReference type="Google" id="ProtNLM"/>
    </source>
</evidence>
<dbReference type="Proteomes" id="UP001172155">
    <property type="component" value="Unassembled WGS sequence"/>
</dbReference>
<accession>A0AA40EXC1</accession>
<organism evidence="1 2">
    <name type="scientific">Schizothecium vesticola</name>
    <dbReference type="NCBI Taxonomy" id="314040"/>
    <lineage>
        <taxon>Eukaryota</taxon>
        <taxon>Fungi</taxon>
        <taxon>Dikarya</taxon>
        <taxon>Ascomycota</taxon>
        <taxon>Pezizomycotina</taxon>
        <taxon>Sordariomycetes</taxon>
        <taxon>Sordariomycetidae</taxon>
        <taxon>Sordariales</taxon>
        <taxon>Schizotheciaceae</taxon>
        <taxon>Schizothecium</taxon>
    </lineage>
</organism>
<gene>
    <name evidence="1" type="ORF">B0T18DRAFT_413013</name>
</gene>
<dbReference type="PANTHER" id="PTHR21174">
    <property type="match status" value="1"/>
</dbReference>
<dbReference type="PANTHER" id="PTHR21174:SF0">
    <property type="entry name" value="HD PHOSPHOHYDROLASE FAMILY PROTEIN-RELATED"/>
    <property type="match status" value="1"/>
</dbReference>
<name>A0AA40EXC1_9PEZI</name>
<dbReference type="PIRSF" id="PIRSF035170">
    <property type="entry name" value="HD_phosphohydro"/>
    <property type="match status" value="1"/>
</dbReference>
<dbReference type="InterPro" id="IPR009218">
    <property type="entry name" value="HD_phosphohydro"/>
</dbReference>